<dbReference type="SUPFAM" id="SSF56519">
    <property type="entry name" value="Penicillin binding protein dimerisation domain"/>
    <property type="match status" value="1"/>
</dbReference>
<evidence type="ECO:0000313" key="9">
    <source>
        <dbReference type="Proteomes" id="UP000051804"/>
    </source>
</evidence>
<evidence type="ECO:0000256" key="3">
    <source>
        <dbReference type="ARBA" id="ARBA00023136"/>
    </source>
</evidence>
<evidence type="ECO:0000256" key="2">
    <source>
        <dbReference type="ARBA" id="ARBA00007171"/>
    </source>
</evidence>
<dbReference type="GO" id="GO:0005886">
    <property type="term" value="C:plasma membrane"/>
    <property type="evidence" value="ECO:0007669"/>
    <property type="project" value="UniProtKB-SubCell"/>
</dbReference>
<dbReference type="InterPro" id="IPR001460">
    <property type="entry name" value="PCN-bd_Tpept"/>
</dbReference>
<reference evidence="8 9" key="1">
    <citation type="journal article" date="2015" name="Genome Announc.">
        <title>Expanding the biotechnology potential of lactobacilli through comparative genomics of 213 strains and associated genera.</title>
        <authorList>
            <person name="Sun Z."/>
            <person name="Harris H.M."/>
            <person name="McCann A."/>
            <person name="Guo C."/>
            <person name="Argimon S."/>
            <person name="Zhang W."/>
            <person name="Yang X."/>
            <person name="Jeffery I.B."/>
            <person name="Cooney J.C."/>
            <person name="Kagawa T.F."/>
            <person name="Liu W."/>
            <person name="Song Y."/>
            <person name="Salvetti E."/>
            <person name="Wrobel A."/>
            <person name="Rasinkangas P."/>
            <person name="Parkhill J."/>
            <person name="Rea M.C."/>
            <person name="O'Sullivan O."/>
            <person name="Ritari J."/>
            <person name="Douillard F.P."/>
            <person name="Paul Ross R."/>
            <person name="Yang R."/>
            <person name="Briner A.E."/>
            <person name="Felis G.E."/>
            <person name="de Vos W.M."/>
            <person name="Barrangou R."/>
            <person name="Klaenhammer T.R."/>
            <person name="Caufield P.W."/>
            <person name="Cui Y."/>
            <person name="Zhang H."/>
            <person name="O'Toole P.W."/>
        </authorList>
    </citation>
    <scope>NUCLEOTIDE SEQUENCE [LARGE SCALE GENOMIC DNA]</scope>
    <source>
        <strain evidence="8 9">JCM 17158</strain>
    </source>
</reference>
<accession>A0A0R1K258</accession>
<sequence length="681" mass="72618">MYEYRGKFHAPTRKIKGNFDGDTEGENMQKKQLWLIGGAVVLVLGGGVGTTVWWQRHQAAQAVQAVATRYTKAFAQRDYAKMAKVVTPTQGYTAKTLIARNQAVFARLGASHINISRLTTTRQSARVYRLRFTARMRTVLGQLPAQHYLATIQRTKGHWRVRWTTKLLLPAMQRQSTLQLTVTPAVRGQIFDRDNEPLAKNGTVTEAGLVPRSLGTGTTQTARLTAIAKAWSTTVAALKQLLGQSWVTKDTFVPVKVVKAPTVLPGAAYQAKDARTYPLGAAAAQLIGYVGPATAADIKANPALTAASVVGKAGLERRYDRQLRGQTGGKLTIVTGKHQHLLLAKDAADGTDLHLTIAATAQRAAYQRLAGKPGSVVTMAPKTGELLTLVSSPSYDPNAFVTGISQADYNRYAKNAQLPFVSRFTQRYAPGSTFKLLTAGIALANGTITTATTKTISGLKWQPNESWGKYFVTRTVAAGRENMTQALVNSDNIWFAQVALQMGQAAYLKGLAPFFATKADLPLTMKAAQLSNSGKLASATLLADTAYGQGQLLLSPIQQAALYSAIANAGTLQQPTLIAGQAGKRTAVLKASAANAVKTALTHVVSDAAGTAHGLQLAGHTIAAKTGTAELKQQQDTAGKTNGFLVAMDADHNTYLTVAMLENAGSDAVVTALKPYLASLY</sequence>
<dbReference type="SUPFAM" id="SSF56601">
    <property type="entry name" value="beta-lactamase/transpeptidase-like"/>
    <property type="match status" value="1"/>
</dbReference>
<dbReference type="InterPro" id="IPR012338">
    <property type="entry name" value="Beta-lactam/transpept-like"/>
</dbReference>
<keyword evidence="9" id="KW-1185">Reference proteome</keyword>
<keyword evidence="4" id="KW-0812">Transmembrane</keyword>
<dbReference type="AlphaFoldDB" id="A0A0R1K258"/>
<dbReference type="GO" id="GO:0071972">
    <property type="term" value="F:peptidoglycan L,D-transpeptidase activity"/>
    <property type="evidence" value="ECO:0007669"/>
    <property type="project" value="TreeGrafter"/>
</dbReference>
<keyword evidence="3 4" id="KW-0472">Membrane</keyword>
<evidence type="ECO:0000259" key="5">
    <source>
        <dbReference type="Pfam" id="PF00905"/>
    </source>
</evidence>
<evidence type="ECO:0000256" key="1">
    <source>
        <dbReference type="ARBA" id="ARBA00004162"/>
    </source>
</evidence>
<evidence type="ECO:0000313" key="8">
    <source>
        <dbReference type="EMBL" id="KRK74218.1"/>
    </source>
</evidence>
<protein>
    <submittedName>
        <fullName evidence="8">Low affinity penicillin-binding protein 5 (PBP5)</fullName>
    </submittedName>
</protein>
<dbReference type="GO" id="GO:0046677">
    <property type="term" value="P:response to antibiotic"/>
    <property type="evidence" value="ECO:0007669"/>
    <property type="project" value="InterPro"/>
</dbReference>
<dbReference type="InterPro" id="IPR036138">
    <property type="entry name" value="PBP_dimer_sf"/>
</dbReference>
<dbReference type="STRING" id="1291734.FD02_GL000813"/>
<dbReference type="PANTHER" id="PTHR30627:SF25">
    <property type="entry name" value="PENICILLIN-BINDING PROTEIN 3"/>
    <property type="match status" value="1"/>
</dbReference>
<organism evidence="8 9">
    <name type="scientific">Lacticaseibacillus nasuensis JCM 17158</name>
    <dbReference type="NCBI Taxonomy" id="1291734"/>
    <lineage>
        <taxon>Bacteria</taxon>
        <taxon>Bacillati</taxon>
        <taxon>Bacillota</taxon>
        <taxon>Bacilli</taxon>
        <taxon>Lactobacillales</taxon>
        <taxon>Lactobacillaceae</taxon>
        <taxon>Lacticaseibacillus</taxon>
    </lineage>
</organism>
<dbReference type="Proteomes" id="UP000051804">
    <property type="component" value="Unassembled WGS sequence"/>
</dbReference>
<dbReference type="Gene3D" id="3.30.1390.30">
    <property type="entry name" value="Penicillin-binding protein 2a, domain 3"/>
    <property type="match status" value="1"/>
</dbReference>
<feature type="domain" description="Penicillin-binding protein dimerisation" evidence="6">
    <location>
        <begin position="183"/>
        <end position="334"/>
    </location>
</feature>
<proteinExistence type="inferred from homology"/>
<dbReference type="PATRIC" id="fig|1291734.4.peg.840"/>
<comment type="similarity">
    <text evidence="2">Belongs to the transpeptidase family.</text>
</comment>
<dbReference type="InterPro" id="IPR050515">
    <property type="entry name" value="Beta-lactam/transpept"/>
</dbReference>
<evidence type="ECO:0000259" key="7">
    <source>
        <dbReference type="Pfam" id="PF05223"/>
    </source>
</evidence>
<feature type="domain" description="NTF2-like N-terminal transpeptidase" evidence="7">
    <location>
        <begin position="65"/>
        <end position="174"/>
    </location>
</feature>
<dbReference type="EMBL" id="AZDJ01000001">
    <property type="protein sequence ID" value="KRK74218.1"/>
    <property type="molecule type" value="Genomic_DNA"/>
</dbReference>
<dbReference type="Pfam" id="PF05223">
    <property type="entry name" value="MecA_N"/>
    <property type="match status" value="1"/>
</dbReference>
<dbReference type="GO" id="GO:0008658">
    <property type="term" value="F:penicillin binding"/>
    <property type="evidence" value="ECO:0007669"/>
    <property type="project" value="InterPro"/>
</dbReference>
<evidence type="ECO:0000256" key="4">
    <source>
        <dbReference type="SAM" id="Phobius"/>
    </source>
</evidence>
<comment type="caution">
    <text evidence="8">The sequence shown here is derived from an EMBL/GenBank/DDBJ whole genome shotgun (WGS) entry which is preliminary data.</text>
</comment>
<dbReference type="Pfam" id="PF03717">
    <property type="entry name" value="PBP_dimer"/>
    <property type="match status" value="1"/>
</dbReference>
<dbReference type="InterPro" id="IPR005311">
    <property type="entry name" value="PBP_dimer"/>
</dbReference>
<dbReference type="PANTHER" id="PTHR30627">
    <property type="entry name" value="PEPTIDOGLYCAN D,D-TRANSPEPTIDASE"/>
    <property type="match status" value="1"/>
</dbReference>
<dbReference type="Gene3D" id="3.10.450.100">
    <property type="entry name" value="NTF2-like, domain 1"/>
    <property type="match status" value="1"/>
</dbReference>
<gene>
    <name evidence="8" type="ORF">FD02_GL000813</name>
</gene>
<dbReference type="InterPro" id="IPR032710">
    <property type="entry name" value="NTF2-like_dom_sf"/>
</dbReference>
<comment type="subcellular location">
    <subcellularLocation>
        <location evidence="1">Cell membrane</location>
        <topology evidence="1">Single-pass membrane protein</topology>
    </subcellularLocation>
</comment>
<name>A0A0R1K258_9LACO</name>
<dbReference type="Gene3D" id="3.40.710.10">
    <property type="entry name" value="DD-peptidase/beta-lactamase superfamily"/>
    <property type="match status" value="1"/>
</dbReference>
<feature type="transmembrane region" description="Helical" evidence="4">
    <location>
        <begin position="33"/>
        <end position="54"/>
    </location>
</feature>
<dbReference type="GO" id="GO:0071555">
    <property type="term" value="P:cell wall organization"/>
    <property type="evidence" value="ECO:0007669"/>
    <property type="project" value="TreeGrafter"/>
</dbReference>
<keyword evidence="4" id="KW-1133">Transmembrane helix</keyword>
<feature type="domain" description="Penicillin-binding protein transpeptidase" evidence="5">
    <location>
        <begin position="374"/>
        <end position="665"/>
    </location>
</feature>
<dbReference type="SUPFAM" id="SSF54427">
    <property type="entry name" value="NTF2-like"/>
    <property type="match status" value="1"/>
</dbReference>
<dbReference type="Pfam" id="PF00905">
    <property type="entry name" value="Transpeptidase"/>
    <property type="match status" value="1"/>
</dbReference>
<dbReference type="Gene3D" id="3.90.1310.10">
    <property type="entry name" value="Penicillin-binding protein 2a (Domain 2)"/>
    <property type="match status" value="1"/>
</dbReference>
<dbReference type="InterPro" id="IPR007887">
    <property type="entry name" value="MecA_N"/>
</dbReference>
<evidence type="ECO:0000259" key="6">
    <source>
        <dbReference type="Pfam" id="PF03717"/>
    </source>
</evidence>